<evidence type="ECO:0000313" key="3">
    <source>
        <dbReference type="Proteomes" id="UP000245207"/>
    </source>
</evidence>
<keyword evidence="3" id="KW-1185">Reference proteome</keyword>
<gene>
    <name evidence="2" type="ORF">CTI12_AA170880</name>
</gene>
<feature type="transmembrane region" description="Helical" evidence="1">
    <location>
        <begin position="80"/>
        <end position="101"/>
    </location>
</feature>
<evidence type="ECO:0000313" key="2">
    <source>
        <dbReference type="EMBL" id="PWA83193.1"/>
    </source>
</evidence>
<dbReference type="Proteomes" id="UP000245207">
    <property type="component" value="Unassembled WGS sequence"/>
</dbReference>
<protein>
    <submittedName>
        <fullName evidence="2">Uncharacterized protein</fullName>
    </submittedName>
</protein>
<reference evidence="2 3" key="1">
    <citation type="journal article" date="2018" name="Mol. Plant">
        <title>The genome of Artemisia annua provides insight into the evolution of Asteraceae family and artemisinin biosynthesis.</title>
        <authorList>
            <person name="Shen Q."/>
            <person name="Zhang L."/>
            <person name="Liao Z."/>
            <person name="Wang S."/>
            <person name="Yan T."/>
            <person name="Shi P."/>
            <person name="Liu M."/>
            <person name="Fu X."/>
            <person name="Pan Q."/>
            <person name="Wang Y."/>
            <person name="Lv Z."/>
            <person name="Lu X."/>
            <person name="Zhang F."/>
            <person name="Jiang W."/>
            <person name="Ma Y."/>
            <person name="Chen M."/>
            <person name="Hao X."/>
            <person name="Li L."/>
            <person name="Tang Y."/>
            <person name="Lv G."/>
            <person name="Zhou Y."/>
            <person name="Sun X."/>
            <person name="Brodelius P.E."/>
            <person name="Rose J.K.C."/>
            <person name="Tang K."/>
        </authorList>
    </citation>
    <scope>NUCLEOTIDE SEQUENCE [LARGE SCALE GENOMIC DNA]</scope>
    <source>
        <strain evidence="3">cv. Huhao1</strain>
        <tissue evidence="2">Leaf</tissue>
    </source>
</reference>
<keyword evidence="1" id="KW-0472">Membrane</keyword>
<keyword evidence="1" id="KW-0812">Transmembrane</keyword>
<proteinExistence type="predicted"/>
<sequence length="104" mass="11917">MSELIVAGMLQKSWPKKRCWYPGVSLLVSYASVGLFIELCSGLKNLSIRLNIFNWYRHVSLLHKEATSGILQMERISRGCTYFILFTAISVTCALIVQWPWLGY</sequence>
<comment type="caution">
    <text evidence="2">The sequence shown here is derived from an EMBL/GenBank/DDBJ whole genome shotgun (WGS) entry which is preliminary data.</text>
</comment>
<dbReference type="EMBL" id="PKPP01001378">
    <property type="protein sequence ID" value="PWA83193.1"/>
    <property type="molecule type" value="Genomic_DNA"/>
</dbReference>
<accession>A0A2U1PBS2</accession>
<organism evidence="2 3">
    <name type="scientific">Artemisia annua</name>
    <name type="common">Sweet wormwood</name>
    <dbReference type="NCBI Taxonomy" id="35608"/>
    <lineage>
        <taxon>Eukaryota</taxon>
        <taxon>Viridiplantae</taxon>
        <taxon>Streptophyta</taxon>
        <taxon>Embryophyta</taxon>
        <taxon>Tracheophyta</taxon>
        <taxon>Spermatophyta</taxon>
        <taxon>Magnoliopsida</taxon>
        <taxon>eudicotyledons</taxon>
        <taxon>Gunneridae</taxon>
        <taxon>Pentapetalae</taxon>
        <taxon>asterids</taxon>
        <taxon>campanulids</taxon>
        <taxon>Asterales</taxon>
        <taxon>Asteraceae</taxon>
        <taxon>Asteroideae</taxon>
        <taxon>Anthemideae</taxon>
        <taxon>Artemisiinae</taxon>
        <taxon>Artemisia</taxon>
    </lineage>
</organism>
<evidence type="ECO:0000256" key="1">
    <source>
        <dbReference type="SAM" id="Phobius"/>
    </source>
</evidence>
<name>A0A2U1PBS2_ARTAN</name>
<keyword evidence="1" id="KW-1133">Transmembrane helix</keyword>
<feature type="transmembrane region" description="Helical" evidence="1">
    <location>
        <begin position="20"/>
        <end position="40"/>
    </location>
</feature>
<dbReference type="AlphaFoldDB" id="A0A2U1PBS2"/>